<reference evidence="1 2" key="1">
    <citation type="submission" date="2016-10" db="EMBL/GenBank/DDBJ databases">
        <authorList>
            <person name="de Groot N.N."/>
        </authorList>
    </citation>
    <scope>NUCLEOTIDE SEQUENCE [LARGE SCALE GENOMIC DNA]</scope>
    <source>
        <strain evidence="1 2">DSM 43067</strain>
    </source>
</reference>
<sequence length="70" mass="7777">MRARGVVMASLVTWWYGRATGSWWAVARDGAGRWRLVEAASPAELGRRLAELGVYGAATARPAVRQYHYL</sequence>
<gene>
    <name evidence="1" type="ORF">SAMN04489713_11881</name>
</gene>
<dbReference type="InParanoid" id="A0A1I5TQ56"/>
<dbReference type="EMBL" id="FOVH01000018">
    <property type="protein sequence ID" value="SFP85153.1"/>
    <property type="molecule type" value="Genomic_DNA"/>
</dbReference>
<evidence type="ECO:0000313" key="1">
    <source>
        <dbReference type="EMBL" id="SFP85153.1"/>
    </source>
</evidence>
<dbReference type="Proteomes" id="UP000183413">
    <property type="component" value="Unassembled WGS sequence"/>
</dbReference>
<name>A0A1I5TQ56_9ACTN</name>
<proteinExistence type="predicted"/>
<organism evidence="1 2">
    <name type="scientific">Actinomadura madurae</name>
    <dbReference type="NCBI Taxonomy" id="1993"/>
    <lineage>
        <taxon>Bacteria</taxon>
        <taxon>Bacillati</taxon>
        <taxon>Actinomycetota</taxon>
        <taxon>Actinomycetes</taxon>
        <taxon>Streptosporangiales</taxon>
        <taxon>Thermomonosporaceae</taxon>
        <taxon>Actinomadura</taxon>
    </lineage>
</organism>
<dbReference type="AlphaFoldDB" id="A0A1I5TQ56"/>
<protein>
    <submittedName>
        <fullName evidence="1">Uncharacterized protein</fullName>
    </submittedName>
</protein>
<evidence type="ECO:0000313" key="2">
    <source>
        <dbReference type="Proteomes" id="UP000183413"/>
    </source>
</evidence>
<keyword evidence="2" id="KW-1185">Reference proteome</keyword>
<accession>A0A1I5TQ56</accession>